<evidence type="ECO:0008006" key="11">
    <source>
        <dbReference type="Google" id="ProtNLM"/>
    </source>
</evidence>
<dbReference type="PROSITE" id="PS50222">
    <property type="entry name" value="EF_HAND_2"/>
    <property type="match status" value="2"/>
</dbReference>
<feature type="compositionally biased region" description="Polar residues" evidence="5">
    <location>
        <begin position="1211"/>
        <end position="1220"/>
    </location>
</feature>
<dbReference type="PANTHER" id="PTHR23169:SF23">
    <property type="entry name" value="SHORT STOP, ISOFORM H"/>
    <property type="match status" value="1"/>
</dbReference>
<dbReference type="Pfam" id="PF00435">
    <property type="entry name" value="Spectrin"/>
    <property type="match status" value="4"/>
</dbReference>
<dbReference type="PANTHER" id="PTHR23169">
    <property type="entry name" value="ENVOPLAKIN"/>
    <property type="match status" value="1"/>
</dbReference>
<dbReference type="InterPro" id="IPR011992">
    <property type="entry name" value="EF-hand-dom_pair"/>
</dbReference>
<evidence type="ECO:0000259" key="6">
    <source>
        <dbReference type="PROSITE" id="PS50222"/>
    </source>
</evidence>
<dbReference type="SMART" id="SM00150">
    <property type="entry name" value="SPEC"/>
    <property type="match status" value="6"/>
</dbReference>
<dbReference type="EMBL" id="KB096590">
    <property type="protein sequence ID" value="ESO03758.1"/>
    <property type="molecule type" value="Genomic_DNA"/>
</dbReference>
<dbReference type="KEGG" id="hro:HELRODRAFT_79805"/>
<dbReference type="SMART" id="SM00054">
    <property type="entry name" value="EFh"/>
    <property type="match status" value="2"/>
</dbReference>
<dbReference type="Pfam" id="PF13499">
    <property type="entry name" value="EF-hand_7"/>
    <property type="match status" value="1"/>
</dbReference>
<dbReference type="OrthoDB" id="2250192at2759"/>
<dbReference type="InParanoid" id="T1G3T6"/>
<dbReference type="InterPro" id="IPR003108">
    <property type="entry name" value="GAR_dom"/>
</dbReference>
<dbReference type="Gene3D" id="3.30.920.20">
    <property type="entry name" value="Gas2-like domain"/>
    <property type="match status" value="1"/>
</dbReference>
<reference evidence="10" key="1">
    <citation type="submission" date="2012-12" db="EMBL/GenBank/DDBJ databases">
        <authorList>
            <person name="Hellsten U."/>
            <person name="Grimwood J."/>
            <person name="Chapman J.A."/>
            <person name="Shapiro H."/>
            <person name="Aerts A."/>
            <person name="Otillar R.P."/>
            <person name="Terry A.Y."/>
            <person name="Boore J.L."/>
            <person name="Simakov O."/>
            <person name="Marletaz F."/>
            <person name="Cho S.-J."/>
            <person name="Edsinger-Gonzales E."/>
            <person name="Havlak P."/>
            <person name="Kuo D.-H."/>
            <person name="Larsson T."/>
            <person name="Lv J."/>
            <person name="Arendt D."/>
            <person name="Savage R."/>
            <person name="Osoegawa K."/>
            <person name="de Jong P."/>
            <person name="Lindberg D.R."/>
            <person name="Seaver E.C."/>
            <person name="Weisblat D.A."/>
            <person name="Putnam N.H."/>
            <person name="Grigoriev I.V."/>
            <person name="Rokhsar D.S."/>
        </authorList>
    </citation>
    <scope>NUCLEOTIDE SEQUENCE</scope>
</reference>
<name>T1G3T6_HELRO</name>
<evidence type="ECO:0000313" key="10">
    <source>
        <dbReference type="Proteomes" id="UP000015101"/>
    </source>
</evidence>
<proteinExistence type="predicted"/>
<keyword evidence="4" id="KW-0206">Cytoskeleton</keyword>
<organism evidence="9 10">
    <name type="scientific">Helobdella robusta</name>
    <name type="common">Californian leech</name>
    <dbReference type="NCBI Taxonomy" id="6412"/>
    <lineage>
        <taxon>Eukaryota</taxon>
        <taxon>Metazoa</taxon>
        <taxon>Spiralia</taxon>
        <taxon>Lophotrochozoa</taxon>
        <taxon>Annelida</taxon>
        <taxon>Clitellata</taxon>
        <taxon>Hirudinea</taxon>
        <taxon>Rhynchobdellida</taxon>
        <taxon>Glossiphoniidae</taxon>
        <taxon>Helobdella</taxon>
    </lineage>
</organism>
<dbReference type="InterPro" id="IPR002048">
    <property type="entry name" value="EF_hand_dom"/>
</dbReference>
<dbReference type="Pfam" id="PF02187">
    <property type="entry name" value="GAS2"/>
    <property type="match status" value="1"/>
</dbReference>
<feature type="compositionally biased region" description="Low complexity" evidence="5">
    <location>
        <begin position="1221"/>
        <end position="1233"/>
    </location>
</feature>
<dbReference type="GO" id="GO:0008017">
    <property type="term" value="F:microtubule binding"/>
    <property type="evidence" value="ECO:0007669"/>
    <property type="project" value="InterPro"/>
</dbReference>
<dbReference type="InterPro" id="IPR043197">
    <property type="entry name" value="Plakin"/>
</dbReference>
<dbReference type="GO" id="GO:0005509">
    <property type="term" value="F:calcium ion binding"/>
    <property type="evidence" value="ECO:0007669"/>
    <property type="project" value="InterPro"/>
</dbReference>
<evidence type="ECO:0000256" key="5">
    <source>
        <dbReference type="SAM" id="MobiDB-lite"/>
    </source>
</evidence>
<dbReference type="Gene3D" id="1.20.58.60">
    <property type="match status" value="7"/>
</dbReference>
<evidence type="ECO:0000256" key="1">
    <source>
        <dbReference type="ARBA" id="ARBA00004245"/>
    </source>
</evidence>
<dbReference type="PROSITE" id="PS51460">
    <property type="entry name" value="GAR"/>
    <property type="match status" value="1"/>
</dbReference>
<feature type="region of interest" description="Disordered" evidence="5">
    <location>
        <begin position="342"/>
        <end position="398"/>
    </location>
</feature>
<dbReference type="PROSITE" id="PS00018">
    <property type="entry name" value="EF_HAND_1"/>
    <property type="match status" value="2"/>
</dbReference>
<dbReference type="InterPro" id="IPR036534">
    <property type="entry name" value="GAR_dom_sf"/>
</dbReference>
<evidence type="ECO:0000313" key="8">
    <source>
        <dbReference type="EMBL" id="ESO03758.1"/>
    </source>
</evidence>
<reference evidence="9" key="3">
    <citation type="submission" date="2015-06" db="UniProtKB">
        <authorList>
            <consortium name="EnsemblMetazoa"/>
        </authorList>
    </citation>
    <scope>IDENTIFICATION</scope>
</reference>
<reference evidence="8 10" key="2">
    <citation type="journal article" date="2013" name="Nature">
        <title>Insights into bilaterian evolution from three spiralian genomes.</title>
        <authorList>
            <person name="Simakov O."/>
            <person name="Marletaz F."/>
            <person name="Cho S.J."/>
            <person name="Edsinger-Gonzales E."/>
            <person name="Havlak P."/>
            <person name="Hellsten U."/>
            <person name="Kuo D.H."/>
            <person name="Larsson T."/>
            <person name="Lv J."/>
            <person name="Arendt D."/>
            <person name="Savage R."/>
            <person name="Osoegawa K."/>
            <person name="de Jong P."/>
            <person name="Grimwood J."/>
            <person name="Chapman J.A."/>
            <person name="Shapiro H."/>
            <person name="Aerts A."/>
            <person name="Otillar R.P."/>
            <person name="Terry A.Y."/>
            <person name="Boore J.L."/>
            <person name="Grigoriev I.V."/>
            <person name="Lindberg D.R."/>
            <person name="Seaver E.C."/>
            <person name="Weisblat D.A."/>
            <person name="Putnam N.H."/>
            <person name="Rokhsar D.S."/>
        </authorList>
    </citation>
    <scope>NUCLEOTIDE SEQUENCE</scope>
</reference>
<dbReference type="CDD" id="cd00176">
    <property type="entry name" value="SPEC"/>
    <property type="match status" value="5"/>
</dbReference>
<dbReference type="SUPFAM" id="SSF47473">
    <property type="entry name" value="EF-hand"/>
    <property type="match status" value="1"/>
</dbReference>
<feature type="domain" description="EF-hand" evidence="6">
    <location>
        <begin position="1064"/>
        <end position="1099"/>
    </location>
</feature>
<dbReference type="InterPro" id="IPR018247">
    <property type="entry name" value="EF_Hand_1_Ca_BS"/>
</dbReference>
<feature type="domain" description="EF-hand" evidence="6">
    <location>
        <begin position="1028"/>
        <end position="1063"/>
    </location>
</feature>
<dbReference type="SMART" id="SM00243">
    <property type="entry name" value="GAS2"/>
    <property type="match status" value="1"/>
</dbReference>
<feature type="compositionally biased region" description="Basic and acidic residues" evidence="5">
    <location>
        <begin position="349"/>
        <end position="376"/>
    </location>
</feature>
<feature type="region of interest" description="Disordered" evidence="5">
    <location>
        <begin position="1211"/>
        <end position="1233"/>
    </location>
</feature>
<accession>T1G3T6</accession>
<dbReference type="eggNOG" id="KOG0516">
    <property type="taxonomic scope" value="Eukaryota"/>
</dbReference>
<evidence type="ECO:0000256" key="2">
    <source>
        <dbReference type="ARBA" id="ARBA00022490"/>
    </source>
</evidence>
<dbReference type="EMBL" id="AMQM01004541">
    <property type="status" value="NOT_ANNOTATED_CDS"/>
    <property type="molecule type" value="Genomic_DNA"/>
</dbReference>
<dbReference type="HOGENOM" id="CLU_001588_1_0_1"/>
<comment type="subcellular location">
    <subcellularLocation>
        <location evidence="1">Cytoplasm</location>
        <location evidence="1">Cytoskeleton</location>
    </subcellularLocation>
</comment>
<dbReference type="InterPro" id="IPR018159">
    <property type="entry name" value="Spectrin/alpha-actinin"/>
</dbReference>
<dbReference type="SUPFAM" id="SSF143575">
    <property type="entry name" value="GAS2 domain-like"/>
    <property type="match status" value="1"/>
</dbReference>
<gene>
    <name evidence="9" type="primary">20215734</name>
    <name evidence="8" type="ORF">HELRODRAFT_79805</name>
</gene>
<keyword evidence="2" id="KW-0963">Cytoplasm</keyword>
<dbReference type="CTD" id="20215734"/>
<dbReference type="InterPro" id="IPR002017">
    <property type="entry name" value="Spectrin_repeat"/>
</dbReference>
<dbReference type="GO" id="GO:0005886">
    <property type="term" value="C:plasma membrane"/>
    <property type="evidence" value="ECO:0007669"/>
    <property type="project" value="UniProtKB-SubCell"/>
</dbReference>
<dbReference type="SUPFAM" id="SSF46966">
    <property type="entry name" value="Spectrin repeat"/>
    <property type="match status" value="7"/>
</dbReference>
<evidence type="ECO:0000313" key="9">
    <source>
        <dbReference type="EnsemblMetazoa" id="HelroP79805"/>
    </source>
</evidence>
<dbReference type="EnsemblMetazoa" id="HelroT79805">
    <property type="protein sequence ID" value="HelroP79805"/>
    <property type="gene ID" value="HelroG79805"/>
</dbReference>
<dbReference type="GO" id="GO:0005856">
    <property type="term" value="C:cytoskeleton"/>
    <property type="evidence" value="ECO:0007669"/>
    <property type="project" value="UniProtKB-SubCell"/>
</dbReference>
<feature type="domain" description="GAR" evidence="7">
    <location>
        <begin position="1109"/>
        <end position="1181"/>
    </location>
</feature>
<sequence length="1304" mass="150931">MTSLGFEEGLNETNQWLDGVESQLKDFDLLDLSEENIQDVICRLREIINQLDNRVGVLKDLQADGVELKEKQVCTLARLSDLHANFSERFSETKDIESKVIEFNTTLKKLNDWLVHGLVTLNSVDPVALDADVIKEQMKELEPLLEMLDRQRAMMVDLKGRGRQLLRDGHTSTDVINQSTNELEAKWNKLLRKLTEQQKINDDWLLKQGQTSEAAHSMLAWLQKVKLMNENQMPYQVDNAGVSKQMEAQKVLRKELESCQQLTSQLTNEGHSLADLINGKVALEIREAVNRNSCTFDSLSRKIQSEMDKSKMAQEKSNELVNELKELEAELVNLQERSGKFGEGASIEEQQKSLDEKKRTAEEMENVRRRVKDLNSRIRSMSRSSSISEDLSSKKTQQTLNDLASKWNALKNKSEERKNKLLEASQQVTEYHDLLNSTMDLLTNFEHQVSTLKPVSRHLDTVLQQIEQHKHLQQELNKHRNVIHDLETIQSQLKNSGSRQDQTLLKNLTANQNRRWEKLRTKCSDRTRQLENGLKEARIFYDAWKSLHDWLVEMETNLSNEPITSSDLDTIRQEVNKHKDFQRILASKQHTLDSLLRMGRSIRDKSIHHSEVTGGEKLNEMIAKLKGAWLNVCGKSVDRQKQLEDALLLAGKFKEAMDVLLDWLYKVEPRLGEMEPVHGDVDTVNSLTEQHKIFQKELMKKTSTVAAVREAAKQLLMTSPTADDVFVQSKLIDMTAKWNEVCRLSVCRQEKLKGALKMASRIIILLMMIIKDFHNKSRQLLSWLLEAEKSLRLQSPTPAATNVDMEDHFNKLLQQHQVLLFLFSKLAEQILQQAHPEAIPTIRNWNNTVKSRLNDVTSASNVKGKRLREAVQRSRSNAVAMDSLMMWLEGVEAELSEKMGIYLPRNIPILEQLKQDHTIFESDLMSRQQEVEKFSTAEYIRFFLFQLNTRKKTPTSQIQTAPPLLPPATMAKDHRAVALFNKWRRVWLQCMERHKNIQDLIDTLEEVYRLDNFDFDVWRMQYTNWMRLNKSRTMDFFYRQDKDRDGRVTRKEFIEGVLKSGFRTTPLEMEKVADKFDFNQDGYIDYREFVAALRWPDKRSGMNGRYGGNLREKIKDEVDKQAKKCHCPKQFNVDKIGNDRYRFGESQKLRLVRILRSTVMVRVGGGWVALDEFLVKNDPCRAKGRTNSELRDPFFVPIGASSAYANFKSKTPSKSLGDVSQQQHQQQQMLFQQQQQQQQMLQQQQHQHHGSPCSHVKVSLIFAIITLSPSSPSSSLSSPLQQHHHCHHHHDIIVITSLRKFHTA</sequence>
<feature type="compositionally biased region" description="Low complexity" evidence="5">
    <location>
        <begin position="377"/>
        <end position="390"/>
    </location>
</feature>
<evidence type="ECO:0000256" key="3">
    <source>
        <dbReference type="ARBA" id="ARBA00022837"/>
    </source>
</evidence>
<dbReference type="GeneID" id="20215734"/>
<dbReference type="GO" id="GO:0045104">
    <property type="term" value="P:intermediate filament cytoskeleton organization"/>
    <property type="evidence" value="ECO:0007669"/>
    <property type="project" value="InterPro"/>
</dbReference>
<keyword evidence="3" id="KW-0106">Calcium</keyword>
<dbReference type="Proteomes" id="UP000015101">
    <property type="component" value="Unassembled WGS sequence"/>
</dbReference>
<dbReference type="OMA" id="INETINW"/>
<evidence type="ECO:0000256" key="4">
    <source>
        <dbReference type="ARBA" id="ARBA00023212"/>
    </source>
</evidence>
<dbReference type="CDD" id="cd00051">
    <property type="entry name" value="EFh"/>
    <property type="match status" value="1"/>
</dbReference>
<dbReference type="FunFam" id="1.20.58.60:FF:000001">
    <property type="entry name" value="Microtubule-actin cross-linking factor 1"/>
    <property type="match status" value="2"/>
</dbReference>
<dbReference type="RefSeq" id="XP_009018315.1">
    <property type="nucleotide sequence ID" value="XM_009020067.1"/>
</dbReference>
<dbReference type="Gene3D" id="1.10.238.10">
    <property type="entry name" value="EF-hand"/>
    <property type="match status" value="1"/>
</dbReference>
<evidence type="ECO:0000259" key="7">
    <source>
        <dbReference type="PROSITE" id="PS51460"/>
    </source>
</evidence>
<protein>
    <recommendedName>
        <fullName evidence="11">Dystonin</fullName>
    </recommendedName>
</protein>
<keyword evidence="10" id="KW-1185">Reference proteome</keyword>
<dbReference type="STRING" id="6412.T1G3T6"/>